<protein>
    <submittedName>
        <fullName evidence="6">Alpha-2-macroglobulin domain protein</fullName>
    </submittedName>
</protein>
<evidence type="ECO:0000256" key="1">
    <source>
        <dbReference type="ARBA" id="ARBA00010556"/>
    </source>
</evidence>
<dbReference type="PROSITE" id="PS51257">
    <property type="entry name" value="PROKAR_LIPOPROTEIN"/>
    <property type="match status" value="1"/>
</dbReference>
<evidence type="ECO:0000256" key="3">
    <source>
        <dbReference type="SAM" id="MobiDB-lite"/>
    </source>
</evidence>
<dbReference type="Pfam" id="PF17972">
    <property type="entry name" value="bMG5"/>
    <property type="match status" value="1"/>
</dbReference>
<dbReference type="SUPFAM" id="SSF48239">
    <property type="entry name" value="Terpenoid cyclases/Protein prenyltransferases"/>
    <property type="match status" value="1"/>
</dbReference>
<dbReference type="InterPro" id="IPR008930">
    <property type="entry name" value="Terpenoid_cyclase/PrenylTrfase"/>
</dbReference>
<dbReference type="EMBL" id="CP002542">
    <property type="protein sequence ID" value="AEA44369.1"/>
    <property type="molecule type" value="Genomic_DNA"/>
</dbReference>
<feature type="compositionally biased region" description="Basic and acidic residues" evidence="3">
    <location>
        <begin position="473"/>
        <end position="483"/>
    </location>
</feature>
<dbReference type="RefSeq" id="WP_013687139.1">
    <property type="nucleotide sequence ID" value="NC_015321.1"/>
</dbReference>
<gene>
    <name evidence="6" type="ordered locus">Fluta_2383</name>
</gene>
<feature type="domain" description="Alpha-2-macroglobulin" evidence="5">
    <location>
        <begin position="1188"/>
        <end position="1276"/>
    </location>
</feature>
<dbReference type="InterPro" id="IPR051802">
    <property type="entry name" value="YfhM-like"/>
</dbReference>
<dbReference type="InterPro" id="IPR001599">
    <property type="entry name" value="Macroglobln_a2"/>
</dbReference>
<dbReference type="Pfam" id="PF17973">
    <property type="entry name" value="bMG10"/>
    <property type="match status" value="1"/>
</dbReference>
<keyword evidence="7" id="KW-1185">Reference proteome</keyword>
<evidence type="ECO:0000259" key="5">
    <source>
        <dbReference type="SMART" id="SM01360"/>
    </source>
</evidence>
<dbReference type="Pfam" id="PF17962">
    <property type="entry name" value="bMG6"/>
    <property type="match status" value="1"/>
</dbReference>
<sequence length="1852" mass="208498" precursor="true">MSRFIILLSIATSLLATIFACSSNKIISVDPKFRKWVSGYTSGIISNSDHIEIELRDQLDSTKLMELGMKSRMDDKVLKKIVEISPAVDADIQWVDFRTIQITPKKSLSSNQIYTVSLNLKEIMNVEDGYEEFNFQFATKPQKIDVSEPNLIEYDSYNLEWYSLRGNFSVTDHFDTTKLKELISVEYQGQKSKMRFEEGYGGNEFFYIVDSIKRSEKEGKLTVNWNGDAISSFSTGSTSIKVPALGDFELSSFEVNDDDDQSIRLSFSEPLSTNQDLNGLIDLEGITGETFSIYYNEVTVFIPKRIEGDYKLKVNSGIKNIKNYSMLKGTERSLQFTASKPKIRITGSGSILPDSKGLIFPFETIGLKSVTVRIIKIYEENVHHFLQVNNLNESDAIFRFGKKIAEKHIQLGVKKEDKSDWKSHVLDLEKWIRPEPGAIYRISIKFEQADALCDCAATAEENSEESASSEESSTDKSWSEEPWHMEDWDDGYNDWGGYGNESPCSPSYYYGKAVSRNILASNIGVIYKMDAKKEAHVFLTDMITTQPIPNASVTFYDFSKQVIASGTTNSEGMYTKTLSEKPFLLIAKYGKQRGYLKLGDRHSNMLSEFDVEGEEVQNGLKGYIYAERGVWRPGDSMYVNFVLRDYENKLPLNHPVNFTLSDPSGNEVSKIIKSKGINGHYDFRTATRHDSQTGIYTARISVGSREFTKYLKVETVKPNRLKLKLTVPSNANSDSLLKLESYWLHGAPAKNLRATVDVEYQSTKTIIPGFSKFEFDSPVRKINSDKNTLFDDDLDVNGKASLKQEVSSLSQASGMLKATYTMRVFEQGGNFSIDRFSQIYSPFKQYVGFRTPDLEADNSLVSGKKHAFDVVLVDGNGQLLKKPSKVRVKIYRMEWRWWYETGDDDLGNFMARNGNMLVYDTLLNNSTGKADFKFGLKEQDYGRFLITVTDEEGFHQSGKTVSIDVPYWSRGNQKNNEYASMLNFSTDKKSYIKGETVKLSIPSPAIGKALISIETRTKIIKKFWVNTIKGETTCSFETTEDMAPNAYVHVSLIQPHSATTNDLPIRMYGIVPISVDDPATHLHPKIEVAKEWRPESTAKVTVKEELGKGMTYTLAIVDEGLLDLTRFNTPNPWNTFYAKEALGIKTWDMYNSVIGAYSGKLNRLLSIGGDGSADDGAGPKANRFKPMVYFLGPFVLPAGSSKTHQIELPTYIGSVRVMVVAHAATAFGSSEETVTIKKPLMVLGTLPRVIGPSETIQLPVDVFAMKDNIKNVDVQVTCNDLLVVNGSKNQGIKFAAEGDQIVNFELKVANKLGVAKIKIFAKSGNETATQEFEVDVRSPNPQVLESETKVIEPGSSVSFSMEQDGIKGSHSYSLEASQFTSINLSGRMSELINYPHGCIEQTTSAVFPQLFAMDIMQFSEKDKSKMTANIRAAITKYQSFQQYEGGFAYWPGDREASDWGSNYAGHFIIEAEQHGFTLPANLKSRWIDYQKNKANNWSSESYSSYSNHAEESNQLIQAYRLYTLALAGKPELGAMNRLKENSKLGITAKWRLAAAYYLVGQKDLAKQMTRNLSFTATAYREYSYSYGSTLRDKAMNLEAGLMIESKSTDQLEKEIADVLKSNQWLSTQEAGYCILSLTSGKIKNGGALQFEVNSEKVTANKCMTTKNYTEADGSKMKRLSVKNTSAKKIYLTFCTTKVPQIGKEKHIRSNLDMDITYTNLNGVKIDPTKIVQGTDFIMEVKLKNPTKDQFYREMALSQIMPSGWEIHNARLYDEESTPNIDYQDYRDDRVYSYFKLAPNETKIFKIQLNASYLGKFYLPAVFSEAMYDHSVNAQEKGRWVEVTKIVKQPKSS</sequence>
<name>F2ICC3_FLUTR</name>
<dbReference type="Pfam" id="PF00207">
    <property type="entry name" value="A2M"/>
    <property type="match status" value="1"/>
</dbReference>
<dbReference type="Proteomes" id="UP000007463">
    <property type="component" value="Chromosome"/>
</dbReference>
<dbReference type="SMART" id="SM01360">
    <property type="entry name" value="A2M"/>
    <property type="match status" value="1"/>
</dbReference>
<dbReference type="InterPro" id="IPR047565">
    <property type="entry name" value="Alpha-macroglob_thiol-ester_cl"/>
</dbReference>
<dbReference type="GO" id="GO:0005615">
    <property type="term" value="C:extracellular space"/>
    <property type="evidence" value="ECO:0007669"/>
    <property type="project" value="InterPro"/>
</dbReference>
<proteinExistence type="inferred from homology"/>
<dbReference type="Pfam" id="PF01835">
    <property type="entry name" value="MG2"/>
    <property type="match status" value="1"/>
</dbReference>
<dbReference type="PANTHER" id="PTHR40094">
    <property type="entry name" value="ALPHA-2-MACROGLOBULIN HOMOLOG"/>
    <property type="match status" value="1"/>
</dbReference>
<evidence type="ECO:0000256" key="2">
    <source>
        <dbReference type="ARBA" id="ARBA00022729"/>
    </source>
</evidence>
<dbReference type="InterPro" id="IPR041462">
    <property type="entry name" value="Bact_A2M_MG6"/>
</dbReference>
<dbReference type="Pfam" id="PF07703">
    <property type="entry name" value="A2M_BRD"/>
    <property type="match status" value="1"/>
</dbReference>
<evidence type="ECO:0000259" key="4">
    <source>
        <dbReference type="SMART" id="SM01359"/>
    </source>
</evidence>
<dbReference type="STRING" id="755732.Fluta_2383"/>
<dbReference type="InterPro" id="IPR002890">
    <property type="entry name" value="MG2"/>
</dbReference>
<dbReference type="Gene3D" id="2.60.40.1930">
    <property type="match status" value="1"/>
</dbReference>
<comment type="similarity">
    <text evidence="1">Belongs to the protease inhibitor I39 (alpha-2-macroglobulin) family. Bacterial alpha-2-macroglobulin subfamily.</text>
</comment>
<dbReference type="Pfam" id="PF07678">
    <property type="entry name" value="TED_complement"/>
    <property type="match status" value="1"/>
</dbReference>
<dbReference type="InterPro" id="IPR041246">
    <property type="entry name" value="Bact_MG10"/>
</dbReference>
<feature type="region of interest" description="Disordered" evidence="3">
    <location>
        <begin position="460"/>
        <end position="483"/>
    </location>
</feature>
<dbReference type="InterPro" id="IPR041203">
    <property type="entry name" value="Bact_A2M_MG5"/>
</dbReference>
<reference evidence="6 7" key="1">
    <citation type="journal article" date="2011" name="Stand. Genomic Sci.">
        <title>Complete genome sequence of the gliding freshwater bacterium Fluviicola taffensis type strain (RW262).</title>
        <authorList>
            <person name="Woyke T."/>
            <person name="Chertkov O."/>
            <person name="Lapidus A."/>
            <person name="Nolan M."/>
            <person name="Lucas S."/>
            <person name="Del Rio T.G."/>
            <person name="Tice H."/>
            <person name="Cheng J.F."/>
            <person name="Tapia R."/>
            <person name="Han C."/>
            <person name="Goodwin L."/>
            <person name="Pitluck S."/>
            <person name="Liolios K."/>
            <person name="Pagani I."/>
            <person name="Ivanova N."/>
            <person name="Huntemann M."/>
            <person name="Mavromatis K."/>
            <person name="Mikhailova N."/>
            <person name="Pati A."/>
            <person name="Chen A."/>
            <person name="Palaniappan K."/>
            <person name="Land M."/>
            <person name="Hauser L."/>
            <person name="Brambilla E.M."/>
            <person name="Rohde M."/>
            <person name="Mwirichia R."/>
            <person name="Sikorski J."/>
            <person name="Tindall B.J."/>
            <person name="Goker M."/>
            <person name="Bristow J."/>
            <person name="Eisen J.A."/>
            <person name="Markowitz V."/>
            <person name="Hugenholtz P."/>
            <person name="Klenk H.P."/>
            <person name="Kyrpides N.C."/>
        </authorList>
    </citation>
    <scope>NUCLEOTIDE SEQUENCE [LARGE SCALE GENOMIC DNA]</scope>
    <source>
        <strain evidence="7">DSM 16823 / RW262 / RW262</strain>
    </source>
</reference>
<dbReference type="InterPro" id="IPR021868">
    <property type="entry name" value="Alpha_2_Macroglob_MG3"/>
</dbReference>
<accession>F2ICC3</accession>
<dbReference type="InterPro" id="IPR011626">
    <property type="entry name" value="Alpha-macroglobulin_TED"/>
</dbReference>
<dbReference type="GO" id="GO:0004866">
    <property type="term" value="F:endopeptidase inhibitor activity"/>
    <property type="evidence" value="ECO:0007669"/>
    <property type="project" value="InterPro"/>
</dbReference>
<dbReference type="Pfam" id="PF11974">
    <property type="entry name" value="bMG3"/>
    <property type="match status" value="1"/>
</dbReference>
<dbReference type="Gene3D" id="1.50.10.20">
    <property type="match status" value="1"/>
</dbReference>
<reference evidence="7" key="2">
    <citation type="submission" date="2011-02" db="EMBL/GenBank/DDBJ databases">
        <title>The complete genome of Fluviicola taffensis DSM 16823.</title>
        <authorList>
            <consortium name="US DOE Joint Genome Institute (JGI-PGF)"/>
            <person name="Lucas S."/>
            <person name="Copeland A."/>
            <person name="Lapidus A."/>
            <person name="Bruce D."/>
            <person name="Goodwin L."/>
            <person name="Pitluck S."/>
            <person name="Kyrpides N."/>
            <person name="Mavromatis K."/>
            <person name="Ivanova N."/>
            <person name="Mikhailova N."/>
            <person name="Pagani I."/>
            <person name="Chertkov O."/>
            <person name="Detter J.C."/>
            <person name="Han C."/>
            <person name="Tapia R."/>
            <person name="Land M."/>
            <person name="Hauser L."/>
            <person name="Markowitz V."/>
            <person name="Cheng J.-F."/>
            <person name="Hugenholtz P."/>
            <person name="Woyke T."/>
            <person name="Wu D."/>
            <person name="Tindall B."/>
            <person name="Pomrenke H.G."/>
            <person name="Brambilla E."/>
            <person name="Klenk H.-P."/>
            <person name="Eisen J.A."/>
        </authorList>
    </citation>
    <scope>NUCLEOTIDE SEQUENCE [LARGE SCALE GENOMIC DNA]</scope>
    <source>
        <strain evidence="7">DSM 16823 / RW262 / RW262</strain>
    </source>
</reference>
<dbReference type="SMART" id="SM01359">
    <property type="entry name" value="A2M_N_2"/>
    <property type="match status" value="1"/>
</dbReference>
<dbReference type="OrthoDB" id="9767116at2"/>
<evidence type="ECO:0000313" key="7">
    <source>
        <dbReference type="Proteomes" id="UP000007463"/>
    </source>
</evidence>
<keyword evidence="2" id="KW-0732">Signal</keyword>
<dbReference type="CDD" id="cd02891">
    <property type="entry name" value="A2M_like"/>
    <property type="match status" value="1"/>
</dbReference>
<dbReference type="PANTHER" id="PTHR40094:SF1">
    <property type="entry name" value="UBIQUITIN DOMAIN-CONTAINING PROTEIN"/>
    <property type="match status" value="1"/>
</dbReference>
<dbReference type="KEGG" id="fte:Fluta_2383"/>
<dbReference type="SMART" id="SM01419">
    <property type="entry name" value="Thiol-ester_cl"/>
    <property type="match status" value="1"/>
</dbReference>
<dbReference type="HOGENOM" id="CLU_000965_2_1_10"/>
<dbReference type="eggNOG" id="COG2373">
    <property type="taxonomic scope" value="Bacteria"/>
</dbReference>
<dbReference type="InterPro" id="IPR011625">
    <property type="entry name" value="A2M_N_BRD"/>
</dbReference>
<feature type="domain" description="Alpha-2-macroglobulin bait region" evidence="4">
    <location>
        <begin position="982"/>
        <end position="1124"/>
    </location>
</feature>
<organism evidence="6 7">
    <name type="scientific">Fluviicola taffensis (strain DSM 16823 / NCIMB 13979 / RW262)</name>
    <dbReference type="NCBI Taxonomy" id="755732"/>
    <lineage>
        <taxon>Bacteria</taxon>
        <taxon>Pseudomonadati</taxon>
        <taxon>Bacteroidota</taxon>
        <taxon>Flavobacteriia</taxon>
        <taxon>Flavobacteriales</taxon>
        <taxon>Crocinitomicaceae</taxon>
        <taxon>Fluviicola</taxon>
    </lineage>
</organism>
<evidence type="ECO:0000313" key="6">
    <source>
        <dbReference type="EMBL" id="AEA44369.1"/>
    </source>
</evidence>